<comment type="caution">
    <text evidence="1">The sequence shown here is derived from an EMBL/GenBank/DDBJ whole genome shotgun (WGS) entry which is preliminary data.</text>
</comment>
<dbReference type="AlphaFoldDB" id="A0A084XUE0"/>
<accession>A0A084XUE0</accession>
<evidence type="ECO:0000313" key="2">
    <source>
        <dbReference type="Proteomes" id="UP000019812"/>
    </source>
</evidence>
<dbReference type="Proteomes" id="UP000019812">
    <property type="component" value="Unassembled WGS sequence"/>
</dbReference>
<reference evidence="1 2" key="1">
    <citation type="submission" date="2014-07" db="EMBL/GenBank/DDBJ databases">
        <title>Expanding our view of genomic diversity in Candidatus Accumulibacter clades.</title>
        <authorList>
            <person name="Skennerton C.T."/>
            <person name="Barr J.J."/>
            <person name="Slater F.R."/>
            <person name="Bond P.L."/>
            <person name="Tyson G.W."/>
        </authorList>
    </citation>
    <scope>NUCLEOTIDE SEQUENCE [LARGE SCALE GENOMIC DNA]</scope>
    <source>
        <strain evidence="2">SK-01</strain>
    </source>
</reference>
<organism evidence="1 2">
    <name type="scientific">Candidatus Accumulibacter vicinus</name>
    <dbReference type="NCBI Taxonomy" id="2954382"/>
    <lineage>
        <taxon>Bacteria</taxon>
        <taxon>Pseudomonadati</taxon>
        <taxon>Pseudomonadota</taxon>
        <taxon>Betaproteobacteria</taxon>
        <taxon>Candidatus Accumulibacter</taxon>
    </lineage>
</organism>
<dbReference type="EMBL" id="JDSS02000052">
    <property type="protein sequence ID" value="KFB66084.1"/>
    <property type="molecule type" value="Genomic_DNA"/>
</dbReference>
<evidence type="ECO:0000313" key="1">
    <source>
        <dbReference type="EMBL" id="KFB66084.1"/>
    </source>
</evidence>
<gene>
    <name evidence="1" type="ORF">CAPSK01_004687</name>
</gene>
<proteinExistence type="predicted"/>
<protein>
    <submittedName>
        <fullName evidence="1">Uncharacterized protein</fullName>
    </submittedName>
</protein>
<sequence length="49" mass="5712">MSSFFERHPWVALLLILLAFGFVGTMDYEDARKQECAPRNYNAQRDACE</sequence>
<dbReference type="STRING" id="1457154.CAPSK01_004687"/>
<name>A0A084XUE0_9PROT</name>